<gene>
    <name evidence="3" type="ORF">B7P33_13915</name>
</gene>
<reference evidence="3 4" key="1">
    <citation type="submission" date="2017-04" db="EMBL/GenBank/DDBJ databases">
        <title>A new member of the family Flavobacteriaceae isolated from ascidians.</title>
        <authorList>
            <person name="Chen L."/>
        </authorList>
    </citation>
    <scope>NUCLEOTIDE SEQUENCE [LARGE SCALE GENOMIC DNA]</scope>
    <source>
        <strain evidence="3 4">HQA918</strain>
    </source>
</reference>
<evidence type="ECO:0000313" key="4">
    <source>
        <dbReference type="Proteomes" id="UP000219559"/>
    </source>
</evidence>
<name>A0A2A4G5P4_9FLAO</name>
<dbReference type="Gene3D" id="2.40.50.1020">
    <property type="entry name" value="LytTr DNA-binding domain"/>
    <property type="match status" value="1"/>
</dbReference>
<evidence type="ECO:0000259" key="2">
    <source>
        <dbReference type="PROSITE" id="PS50930"/>
    </source>
</evidence>
<dbReference type="Proteomes" id="UP000219559">
    <property type="component" value="Unassembled WGS sequence"/>
</dbReference>
<proteinExistence type="predicted"/>
<keyword evidence="1" id="KW-1133">Transmembrane helix</keyword>
<keyword evidence="4" id="KW-1185">Reference proteome</keyword>
<keyword evidence="1" id="KW-0812">Transmembrane</keyword>
<dbReference type="AlphaFoldDB" id="A0A2A4G5P4"/>
<feature type="transmembrane region" description="Helical" evidence="1">
    <location>
        <begin position="21"/>
        <end position="40"/>
    </location>
</feature>
<dbReference type="Pfam" id="PF04397">
    <property type="entry name" value="LytTR"/>
    <property type="match status" value="1"/>
</dbReference>
<feature type="transmembrane region" description="Helical" evidence="1">
    <location>
        <begin position="88"/>
        <end position="109"/>
    </location>
</feature>
<comment type="caution">
    <text evidence="3">The sequence shown here is derived from an EMBL/GenBank/DDBJ whole genome shotgun (WGS) entry which is preliminary data.</text>
</comment>
<dbReference type="InterPro" id="IPR007492">
    <property type="entry name" value="LytTR_DNA-bd_dom"/>
</dbReference>
<accession>A0A2A4G5P4</accession>
<feature type="domain" description="HTH LytTR-type" evidence="2">
    <location>
        <begin position="224"/>
        <end position="288"/>
    </location>
</feature>
<dbReference type="PROSITE" id="PS50930">
    <property type="entry name" value="HTH_LYTTR"/>
    <property type="match status" value="1"/>
</dbReference>
<sequence>MAFDAHKFLRAPYVFYYTPKNSLKLGLLIFVMSTLFNYAFEPFEVNPLEHKMPFFWICAVHGGVSFIILYTGFLWVNTKKKATQHWTVGKEIALLCGQLFVLGLAQFLIRDLIYDNPNNWSWRYALEEVRNTFLVGSLFVFILVPSVYLILNHRNQRLAENLGAPLSPIPNTPKANTIEIKAQTQADGFTLDPKTFIMARAEGNYVAVFWIEAEQIKQQLRRISMKKLEEQLCEIEHIKRTHRSYLVNLHQVKKVSGNAQGLYLLLPENHQALVARNKIEAFKGWFNGMAVD</sequence>
<feature type="transmembrane region" description="Helical" evidence="1">
    <location>
        <begin position="52"/>
        <end position="76"/>
    </location>
</feature>
<organism evidence="3 4">
    <name type="scientific">Sediminicola luteus</name>
    <dbReference type="NCBI Taxonomy" id="319238"/>
    <lineage>
        <taxon>Bacteria</taxon>
        <taxon>Pseudomonadati</taxon>
        <taxon>Bacteroidota</taxon>
        <taxon>Flavobacteriia</taxon>
        <taxon>Flavobacteriales</taxon>
        <taxon>Flavobacteriaceae</taxon>
        <taxon>Sediminicola</taxon>
    </lineage>
</organism>
<feature type="transmembrane region" description="Helical" evidence="1">
    <location>
        <begin position="129"/>
        <end position="151"/>
    </location>
</feature>
<dbReference type="RefSeq" id="WP_097443265.1">
    <property type="nucleotide sequence ID" value="NZ_NBWU01000005.1"/>
</dbReference>
<keyword evidence="1" id="KW-0472">Membrane</keyword>
<dbReference type="SMART" id="SM00850">
    <property type="entry name" value="LytTR"/>
    <property type="match status" value="1"/>
</dbReference>
<protein>
    <recommendedName>
        <fullName evidence="2">HTH LytTR-type domain-containing protein</fullName>
    </recommendedName>
</protein>
<evidence type="ECO:0000313" key="3">
    <source>
        <dbReference type="EMBL" id="PCE63310.1"/>
    </source>
</evidence>
<dbReference type="OrthoDB" id="1118393at2"/>
<evidence type="ECO:0000256" key="1">
    <source>
        <dbReference type="SAM" id="Phobius"/>
    </source>
</evidence>
<dbReference type="EMBL" id="NBWU01000005">
    <property type="protein sequence ID" value="PCE63310.1"/>
    <property type="molecule type" value="Genomic_DNA"/>
</dbReference>
<dbReference type="GO" id="GO:0003677">
    <property type="term" value="F:DNA binding"/>
    <property type="evidence" value="ECO:0007669"/>
    <property type="project" value="InterPro"/>
</dbReference>